<dbReference type="InterPro" id="IPR039948">
    <property type="entry name" value="ELC1"/>
</dbReference>
<dbReference type="GO" id="GO:0005634">
    <property type="term" value="C:nucleus"/>
    <property type="evidence" value="ECO:0007669"/>
    <property type="project" value="UniProtKB-SubCell"/>
</dbReference>
<name>A0A4V1IWQ6_9FUNG</name>
<feature type="region of interest" description="Disordered" evidence="5">
    <location>
        <begin position="1"/>
        <end position="25"/>
    </location>
</feature>
<dbReference type="PANTHER" id="PTHR20648">
    <property type="entry name" value="ELONGIN-C"/>
    <property type="match status" value="1"/>
</dbReference>
<evidence type="ECO:0000259" key="6">
    <source>
        <dbReference type="Pfam" id="PF03931"/>
    </source>
</evidence>
<feature type="domain" description="SKP1 component POZ" evidence="6">
    <location>
        <begin position="27"/>
        <end position="91"/>
    </location>
</feature>
<dbReference type="SMART" id="SM00512">
    <property type="entry name" value="Skp1"/>
    <property type="match status" value="1"/>
</dbReference>
<dbReference type="Pfam" id="PF03931">
    <property type="entry name" value="Skp1_POZ"/>
    <property type="match status" value="1"/>
</dbReference>
<evidence type="ECO:0000256" key="5">
    <source>
        <dbReference type="SAM" id="MobiDB-lite"/>
    </source>
</evidence>
<dbReference type="AlphaFoldDB" id="A0A4V1IWQ6"/>
<dbReference type="OrthoDB" id="249087at2759"/>
<proteinExistence type="inferred from homology"/>
<dbReference type="Gene3D" id="3.30.710.10">
    <property type="entry name" value="Potassium Channel Kv1.1, Chain A"/>
    <property type="match status" value="1"/>
</dbReference>
<dbReference type="InterPro" id="IPR011333">
    <property type="entry name" value="SKP1/BTB/POZ_sf"/>
</dbReference>
<organism evidence="7 8">
    <name type="scientific">Thamnocephalis sphaerospora</name>
    <dbReference type="NCBI Taxonomy" id="78915"/>
    <lineage>
        <taxon>Eukaryota</taxon>
        <taxon>Fungi</taxon>
        <taxon>Fungi incertae sedis</taxon>
        <taxon>Zoopagomycota</taxon>
        <taxon>Zoopagomycotina</taxon>
        <taxon>Zoopagomycetes</taxon>
        <taxon>Zoopagales</taxon>
        <taxon>Sigmoideomycetaceae</taxon>
        <taxon>Thamnocephalis</taxon>
    </lineage>
</organism>
<evidence type="ECO:0000256" key="3">
    <source>
        <dbReference type="ARBA" id="ARBA00021347"/>
    </source>
</evidence>
<dbReference type="EMBL" id="KZ992607">
    <property type="protein sequence ID" value="RKP08389.1"/>
    <property type="molecule type" value="Genomic_DNA"/>
</dbReference>
<evidence type="ECO:0000313" key="8">
    <source>
        <dbReference type="Proteomes" id="UP000271241"/>
    </source>
</evidence>
<dbReference type="STRING" id="78915.A0A4V1IWQ6"/>
<gene>
    <name evidence="7" type="ORF">THASP1DRAFT_15729</name>
</gene>
<dbReference type="GO" id="GO:0006511">
    <property type="term" value="P:ubiquitin-dependent protein catabolic process"/>
    <property type="evidence" value="ECO:0007669"/>
    <property type="project" value="InterPro"/>
</dbReference>
<accession>A0A4V1IWQ6</accession>
<dbReference type="CDD" id="cd18321">
    <property type="entry name" value="BTB_POZ_EloC"/>
    <property type="match status" value="1"/>
</dbReference>
<protein>
    <recommendedName>
        <fullName evidence="3">Elongin-C</fullName>
    </recommendedName>
</protein>
<keyword evidence="8" id="KW-1185">Reference proteome</keyword>
<comment type="similarity">
    <text evidence="2">Belongs to the SKP1 family.</text>
</comment>
<dbReference type="FunFam" id="3.30.710.10:FF:000035">
    <property type="entry name" value="Elongin C transcription elongation factor"/>
    <property type="match status" value="1"/>
</dbReference>
<keyword evidence="4" id="KW-0539">Nucleus</keyword>
<dbReference type="Proteomes" id="UP000271241">
    <property type="component" value="Unassembled WGS sequence"/>
</dbReference>
<feature type="compositionally biased region" description="Low complexity" evidence="5">
    <location>
        <begin position="15"/>
        <end position="24"/>
    </location>
</feature>
<evidence type="ECO:0000256" key="1">
    <source>
        <dbReference type="ARBA" id="ARBA00004123"/>
    </source>
</evidence>
<evidence type="ECO:0000313" key="7">
    <source>
        <dbReference type="EMBL" id="RKP08389.1"/>
    </source>
</evidence>
<comment type="subcellular location">
    <subcellularLocation>
        <location evidence="1">Nucleus</location>
    </subcellularLocation>
</comment>
<dbReference type="SUPFAM" id="SSF54695">
    <property type="entry name" value="POZ domain"/>
    <property type="match status" value="1"/>
</dbReference>
<dbReference type="InterPro" id="IPR001232">
    <property type="entry name" value="SKP1-like"/>
</dbReference>
<evidence type="ECO:0000256" key="2">
    <source>
        <dbReference type="ARBA" id="ARBA00009993"/>
    </source>
</evidence>
<reference evidence="8" key="1">
    <citation type="journal article" date="2018" name="Nat. Microbiol.">
        <title>Leveraging single-cell genomics to expand the fungal tree of life.</title>
        <authorList>
            <person name="Ahrendt S.R."/>
            <person name="Quandt C.A."/>
            <person name="Ciobanu D."/>
            <person name="Clum A."/>
            <person name="Salamov A."/>
            <person name="Andreopoulos B."/>
            <person name="Cheng J.F."/>
            <person name="Woyke T."/>
            <person name="Pelin A."/>
            <person name="Henrissat B."/>
            <person name="Reynolds N.K."/>
            <person name="Benny G.L."/>
            <person name="Smith M.E."/>
            <person name="James T.Y."/>
            <person name="Grigoriev I.V."/>
        </authorList>
    </citation>
    <scope>NUCLEOTIDE SEQUENCE [LARGE SCALE GENOMIC DNA]</scope>
    <source>
        <strain evidence="8">RSA 1356</strain>
    </source>
</reference>
<sequence length="132" mass="14547">MSTGDHTVSTGAGGSSDATSSTTGQEDMVRLISSDGKVFSVRREVAFGSGTIRNMLSGEGYFSEALSNEVNFPEIRGEILQKVCDYLEYKHEHKQHTRDIPEFPVDVEHALELLMAADYLDGNDRLALRTFS</sequence>
<dbReference type="InterPro" id="IPR016073">
    <property type="entry name" value="Skp1_comp_POZ"/>
</dbReference>
<evidence type="ECO:0000256" key="4">
    <source>
        <dbReference type="ARBA" id="ARBA00023242"/>
    </source>
</evidence>